<dbReference type="SUPFAM" id="SSF48498">
    <property type="entry name" value="Tetracyclin repressor-like, C-terminal domain"/>
    <property type="match status" value="1"/>
</dbReference>
<keyword evidence="2 4" id="KW-0238">DNA-binding</keyword>
<dbReference type="STRING" id="1122934.SAMN02745691_02124"/>
<dbReference type="PRINTS" id="PR00455">
    <property type="entry name" value="HTHTETR"/>
</dbReference>
<evidence type="ECO:0000256" key="2">
    <source>
        <dbReference type="ARBA" id="ARBA00023125"/>
    </source>
</evidence>
<dbReference type="AlphaFoldDB" id="A0A1M6K518"/>
<dbReference type="PANTHER" id="PTHR47506:SF3">
    <property type="entry name" value="HTH-TYPE TRANSCRIPTIONAL REGULATOR LMRA"/>
    <property type="match status" value="1"/>
</dbReference>
<evidence type="ECO:0000313" key="6">
    <source>
        <dbReference type="EMBL" id="SHJ54012.1"/>
    </source>
</evidence>
<dbReference type="RefSeq" id="WP_073994386.1">
    <property type="nucleotide sequence ID" value="NZ_FQYT01000025.1"/>
</dbReference>
<dbReference type="PROSITE" id="PS50977">
    <property type="entry name" value="HTH_TETR_2"/>
    <property type="match status" value="1"/>
</dbReference>
<dbReference type="Gene3D" id="1.10.357.10">
    <property type="entry name" value="Tetracycline Repressor, domain 2"/>
    <property type="match status" value="1"/>
</dbReference>
<name>A0A1M6K518_9FIRM</name>
<dbReference type="InterPro" id="IPR009057">
    <property type="entry name" value="Homeodomain-like_sf"/>
</dbReference>
<dbReference type="Pfam" id="PF00440">
    <property type="entry name" value="TetR_N"/>
    <property type="match status" value="1"/>
</dbReference>
<dbReference type="GO" id="GO:0003677">
    <property type="term" value="F:DNA binding"/>
    <property type="evidence" value="ECO:0007669"/>
    <property type="project" value="UniProtKB-UniRule"/>
</dbReference>
<evidence type="ECO:0000256" key="4">
    <source>
        <dbReference type="PROSITE-ProRule" id="PRU00335"/>
    </source>
</evidence>
<dbReference type="InterPro" id="IPR001647">
    <property type="entry name" value="HTH_TetR"/>
</dbReference>
<dbReference type="EMBL" id="FQYT01000025">
    <property type="protein sequence ID" value="SHJ54012.1"/>
    <property type="molecule type" value="Genomic_DNA"/>
</dbReference>
<dbReference type="InterPro" id="IPR054156">
    <property type="entry name" value="YxaF_TetR_C"/>
</dbReference>
<dbReference type="SUPFAM" id="SSF46689">
    <property type="entry name" value="Homeodomain-like"/>
    <property type="match status" value="1"/>
</dbReference>
<accession>A0A1M6K518</accession>
<feature type="DNA-binding region" description="H-T-H motif" evidence="4">
    <location>
        <begin position="28"/>
        <end position="47"/>
    </location>
</feature>
<evidence type="ECO:0000256" key="3">
    <source>
        <dbReference type="ARBA" id="ARBA00023163"/>
    </source>
</evidence>
<dbReference type="OrthoDB" id="9812484at2"/>
<dbReference type="InterPro" id="IPR036271">
    <property type="entry name" value="Tet_transcr_reg_TetR-rel_C_sf"/>
</dbReference>
<dbReference type="PANTHER" id="PTHR47506">
    <property type="entry name" value="TRANSCRIPTIONAL REGULATORY PROTEIN"/>
    <property type="match status" value="1"/>
</dbReference>
<evidence type="ECO:0000259" key="5">
    <source>
        <dbReference type="PROSITE" id="PS50977"/>
    </source>
</evidence>
<keyword evidence="7" id="KW-1185">Reference proteome</keyword>
<dbReference type="Proteomes" id="UP000184342">
    <property type="component" value="Unassembled WGS sequence"/>
</dbReference>
<feature type="domain" description="HTH tetR-type" evidence="5">
    <location>
        <begin position="5"/>
        <end position="65"/>
    </location>
</feature>
<evidence type="ECO:0000256" key="1">
    <source>
        <dbReference type="ARBA" id="ARBA00023015"/>
    </source>
</evidence>
<evidence type="ECO:0000313" key="7">
    <source>
        <dbReference type="Proteomes" id="UP000184342"/>
    </source>
</evidence>
<gene>
    <name evidence="6" type="ORF">SAMN02745691_02124</name>
</gene>
<keyword evidence="3" id="KW-0804">Transcription</keyword>
<dbReference type="Pfam" id="PF21993">
    <property type="entry name" value="TetR_C_13_2"/>
    <property type="match status" value="1"/>
</dbReference>
<reference evidence="6 7" key="1">
    <citation type="submission" date="2016-11" db="EMBL/GenBank/DDBJ databases">
        <authorList>
            <person name="Jaros S."/>
            <person name="Januszkiewicz K."/>
            <person name="Wedrychowicz H."/>
        </authorList>
    </citation>
    <scope>NUCLEOTIDE SEQUENCE [LARGE SCALE GENOMIC DNA]</scope>
    <source>
        <strain evidence="6 7">DSM 15970</strain>
    </source>
</reference>
<organism evidence="6 7">
    <name type="scientific">Parasporobacterium paucivorans DSM 15970</name>
    <dbReference type="NCBI Taxonomy" id="1122934"/>
    <lineage>
        <taxon>Bacteria</taxon>
        <taxon>Bacillati</taxon>
        <taxon>Bacillota</taxon>
        <taxon>Clostridia</taxon>
        <taxon>Lachnospirales</taxon>
        <taxon>Lachnospiraceae</taxon>
        <taxon>Parasporobacterium</taxon>
    </lineage>
</organism>
<protein>
    <submittedName>
        <fullName evidence="6">Transcriptional regulator, TetR family</fullName>
    </submittedName>
</protein>
<keyword evidence="1" id="KW-0805">Transcription regulation</keyword>
<proteinExistence type="predicted"/>
<sequence length="187" mass="20312">MGNKISTKEKILEAACRLFETKGYNATGLNEILKESGAPKGSLYYHFPNGKEELALAAINLAGENIRDNIKNNFGQISNPVEAIMGNIETIAAIIDSGQKHADISISLMALEMYTKSESLRTACENVFVSLEKMYAEILVKSGMSKDLAGELGETISIMIEGGITLSLTKKKGDPLRLIAKQIPNLF</sequence>